<dbReference type="InterPro" id="IPR037738">
    <property type="entry name" value="Ecm13-like"/>
</dbReference>
<evidence type="ECO:0000256" key="2">
    <source>
        <dbReference type="SAM" id="MobiDB-lite"/>
    </source>
</evidence>
<accession>A0A2P8AE74</accession>
<feature type="coiled-coil region" evidence="1">
    <location>
        <begin position="63"/>
        <end position="90"/>
    </location>
</feature>
<gene>
    <name evidence="3" type="ORF">B9Z65_6779</name>
</gene>
<organism evidence="3 4">
    <name type="scientific">Elsinoe australis</name>
    <dbReference type="NCBI Taxonomy" id="40998"/>
    <lineage>
        <taxon>Eukaryota</taxon>
        <taxon>Fungi</taxon>
        <taxon>Dikarya</taxon>
        <taxon>Ascomycota</taxon>
        <taxon>Pezizomycotina</taxon>
        <taxon>Dothideomycetes</taxon>
        <taxon>Dothideomycetidae</taxon>
        <taxon>Myriangiales</taxon>
        <taxon>Elsinoaceae</taxon>
        <taxon>Elsinoe</taxon>
    </lineage>
</organism>
<evidence type="ECO:0000256" key="1">
    <source>
        <dbReference type="SAM" id="Coils"/>
    </source>
</evidence>
<dbReference type="Proteomes" id="UP000243723">
    <property type="component" value="Unassembled WGS sequence"/>
</dbReference>
<dbReference type="STRING" id="40998.A0A2P8AE74"/>
<protein>
    <submittedName>
        <fullName evidence="3">Uncharacterized protein</fullName>
    </submittedName>
</protein>
<feature type="compositionally biased region" description="Acidic residues" evidence="2">
    <location>
        <begin position="156"/>
        <end position="172"/>
    </location>
</feature>
<evidence type="ECO:0000313" key="3">
    <source>
        <dbReference type="EMBL" id="PSK58764.1"/>
    </source>
</evidence>
<dbReference type="AlphaFoldDB" id="A0A2P8AE74"/>
<comment type="caution">
    <text evidence="3">The sequence shown here is derived from an EMBL/GenBank/DDBJ whole genome shotgun (WGS) entry which is preliminary data.</text>
</comment>
<reference evidence="3 4" key="1">
    <citation type="submission" date="2017-05" db="EMBL/GenBank/DDBJ databases">
        <title>Draft genome sequence of Elsinoe australis.</title>
        <authorList>
            <person name="Cheng Q."/>
        </authorList>
    </citation>
    <scope>NUCLEOTIDE SEQUENCE [LARGE SCALE GENOMIC DNA]</scope>
    <source>
        <strain evidence="3 4">NL1</strain>
    </source>
</reference>
<keyword evidence="1" id="KW-0175">Coiled coil</keyword>
<dbReference type="PANTHER" id="PTHR36826">
    <property type="entry name" value="PROTEIN ECM13"/>
    <property type="match status" value="1"/>
</dbReference>
<proteinExistence type="predicted"/>
<feature type="region of interest" description="Disordered" evidence="2">
    <location>
        <begin position="137"/>
        <end position="206"/>
    </location>
</feature>
<sequence length="242" mass="27133">MPSNLRLQLDAQSTQSFFPHNTSVSSPQQKSKMSLTQTYRIASTARGKLGMEASRSDHNLRLLVGHANLLDSLMLELANAEREQEAWFNDTIRTANRGEAPKHIQWFDSIAEENDEAFEEDSDSESDSDIEVDDFPVVAAPRRRSVSPPPAAPLFLDDDEEVEDYDEDEEELALTRVPSHSTPELVHEDSESDDESMPPSPSHTKLEFIEKTSATLTSTELYPKAAVTEDFLHQQPAMIPAY</sequence>
<dbReference type="PANTHER" id="PTHR36826:SF1">
    <property type="entry name" value="PROTEIN ECM13"/>
    <property type="match status" value="1"/>
</dbReference>
<name>A0A2P8AE74_9PEZI</name>
<dbReference type="OrthoDB" id="5431245at2759"/>
<evidence type="ECO:0000313" key="4">
    <source>
        <dbReference type="Proteomes" id="UP000243723"/>
    </source>
</evidence>
<keyword evidence="4" id="KW-1185">Reference proteome</keyword>
<dbReference type="EMBL" id="NHZQ01000016">
    <property type="protein sequence ID" value="PSK58764.1"/>
    <property type="molecule type" value="Genomic_DNA"/>
</dbReference>